<keyword evidence="3" id="KW-0378">Hydrolase</keyword>
<keyword evidence="4" id="KW-1185">Reference proteome</keyword>
<dbReference type="NCBIfam" id="NF007113">
    <property type="entry name" value="PRK09562.1"/>
    <property type="match status" value="1"/>
</dbReference>
<dbReference type="NCBIfam" id="TIGR00444">
    <property type="entry name" value="mazG"/>
    <property type="match status" value="1"/>
</dbReference>
<dbReference type="SUPFAM" id="SSF101386">
    <property type="entry name" value="all-alpha NTP pyrophosphatases"/>
    <property type="match status" value="2"/>
</dbReference>
<evidence type="ECO:0000259" key="2">
    <source>
        <dbReference type="Pfam" id="PF03819"/>
    </source>
</evidence>
<sequence length="489" mass="56357">MPRVNIAGLGAGELSQLPLGIYRKLLKAEHLYLRTAEHPVVQELEQEGLRFYSFDHIYENQPQFDLVYEHIIEELIGAAWKYNTIHYVVPGHPLTAESTVQMLLQKEKEGRLEVNILGGQSFLDPMFTALKIDPNDGFQLLDATAFAARDVQMTQHVIISQVYDAMMASEVKLTLMEKYPDEYDVMLVTAAGTTSENIQKLPLYKIDGQMKVDNLTALYVPPVTNEELLHHEFTTLRQVIAQLRAPDGCPWDKKQTHQSLKKYLIEESYEVLDAIDQEDDEHLQEELGDVLLQVLLHAQIGEEDGFFTMDDVIETLTTKMIRRHPHVFGEAIAETEGQVNENWETIKKAEKNEDSLLADIPASMPALMRAYELQKKAAKVGFDWGDDAPMWKKLQEETAEWLYEVKHGTQETMKKEFGDLLFVVVNLGRFYKLHPEESLHMTNRKFFERFSYIEEALDKQNRTPEQTTLEEMDVLWEKAKTHLKGENDE</sequence>
<dbReference type="FunFam" id="1.10.287.1080:FF:000001">
    <property type="entry name" value="Nucleoside triphosphate pyrophosphohydrolase"/>
    <property type="match status" value="1"/>
</dbReference>
<proteinExistence type="predicted"/>
<dbReference type="CDD" id="cd11529">
    <property type="entry name" value="NTP-PPase_MazG_Cterm"/>
    <property type="match status" value="1"/>
</dbReference>
<feature type="domain" description="Tetrapyrrole methylase" evidence="1">
    <location>
        <begin position="4"/>
        <end position="206"/>
    </location>
</feature>
<dbReference type="InterPro" id="IPR014777">
    <property type="entry name" value="4pyrrole_Mease_sub1"/>
</dbReference>
<gene>
    <name evidence="3" type="ORF">D7Z54_28030</name>
</gene>
<comment type="caution">
    <text evidence="3">The sequence shown here is derived from an EMBL/GenBank/DDBJ whole genome shotgun (WGS) entry which is preliminary data.</text>
</comment>
<protein>
    <submittedName>
        <fullName evidence="3">Nucleoside triphosphate pyrophosphohydrolase</fullName>
        <ecNumber evidence="3">3.6.1.9</ecNumber>
    </submittedName>
</protein>
<dbReference type="GO" id="GO:0046061">
    <property type="term" value="P:dATP catabolic process"/>
    <property type="evidence" value="ECO:0007669"/>
    <property type="project" value="TreeGrafter"/>
</dbReference>
<feature type="domain" description="NTP pyrophosphohydrolase MazG-like" evidence="2">
    <location>
        <begin position="255"/>
        <end position="328"/>
    </location>
</feature>
<dbReference type="GO" id="GO:0046052">
    <property type="term" value="P:UTP catabolic process"/>
    <property type="evidence" value="ECO:0007669"/>
    <property type="project" value="TreeGrafter"/>
</dbReference>
<dbReference type="InterPro" id="IPR004518">
    <property type="entry name" value="MazG-like_dom"/>
</dbReference>
<reference evidence="3 4" key="1">
    <citation type="submission" date="2018-10" db="EMBL/GenBank/DDBJ databases">
        <title>Draft genome sequence of Bacillus salarius IM0101, isolated from a hypersaline soil in Inner Mongolia, China.</title>
        <authorList>
            <person name="Yamprayoonswat W."/>
            <person name="Boonvisut S."/>
            <person name="Jumpathong W."/>
            <person name="Sittihan S."/>
            <person name="Ruangsuj P."/>
            <person name="Wanthongcharoen S."/>
            <person name="Thongpramul N."/>
            <person name="Pimmason S."/>
            <person name="Yu B."/>
            <person name="Yasawong M."/>
        </authorList>
    </citation>
    <scope>NUCLEOTIDE SEQUENCE [LARGE SCALE GENOMIC DNA]</scope>
    <source>
        <strain evidence="3 4">IM0101</strain>
    </source>
</reference>
<dbReference type="EMBL" id="RBVX01000044">
    <property type="protein sequence ID" value="RSL30066.1"/>
    <property type="molecule type" value="Genomic_DNA"/>
</dbReference>
<dbReference type="InterPro" id="IPR035013">
    <property type="entry name" value="YabN_N"/>
</dbReference>
<dbReference type="AlphaFoldDB" id="A0A3R9QGL1"/>
<dbReference type="InterPro" id="IPR048011">
    <property type="entry name" value="NTP-PPase_MazG-like_C"/>
</dbReference>
<dbReference type="CDD" id="cd11528">
    <property type="entry name" value="NTP-PPase_MazG_Nterm"/>
    <property type="match status" value="1"/>
</dbReference>
<dbReference type="Pfam" id="PF03819">
    <property type="entry name" value="MazG"/>
    <property type="match status" value="2"/>
</dbReference>
<dbReference type="GO" id="GO:0046047">
    <property type="term" value="P:TTP catabolic process"/>
    <property type="evidence" value="ECO:0007669"/>
    <property type="project" value="TreeGrafter"/>
</dbReference>
<dbReference type="PANTHER" id="PTHR30522:SF0">
    <property type="entry name" value="NUCLEOSIDE TRIPHOSPHATE PYROPHOSPHOHYDROLASE"/>
    <property type="match status" value="1"/>
</dbReference>
<dbReference type="FunFam" id="1.10.287.1080:FF:000003">
    <property type="entry name" value="Nucleoside triphosphate pyrophosphohydrolase"/>
    <property type="match status" value="1"/>
</dbReference>
<evidence type="ECO:0000259" key="1">
    <source>
        <dbReference type="Pfam" id="PF00590"/>
    </source>
</evidence>
<dbReference type="Gene3D" id="1.10.287.1080">
    <property type="entry name" value="MazG-like"/>
    <property type="match status" value="2"/>
</dbReference>
<dbReference type="GO" id="GO:0046081">
    <property type="term" value="P:dUTP catabolic process"/>
    <property type="evidence" value="ECO:0007669"/>
    <property type="project" value="TreeGrafter"/>
</dbReference>
<evidence type="ECO:0000313" key="3">
    <source>
        <dbReference type="EMBL" id="RSL30066.1"/>
    </source>
</evidence>
<dbReference type="InterPro" id="IPR048015">
    <property type="entry name" value="NTP-PPase_MazG-like_N"/>
</dbReference>
<dbReference type="GO" id="GO:0046076">
    <property type="term" value="P:dTTP catabolic process"/>
    <property type="evidence" value="ECO:0007669"/>
    <property type="project" value="TreeGrafter"/>
</dbReference>
<dbReference type="GO" id="GO:0047429">
    <property type="term" value="F:nucleoside triphosphate diphosphatase activity"/>
    <property type="evidence" value="ECO:0007669"/>
    <property type="project" value="UniProtKB-EC"/>
</dbReference>
<dbReference type="PANTHER" id="PTHR30522">
    <property type="entry name" value="NUCLEOSIDE TRIPHOSPHATE PYROPHOSPHOHYDROLASE"/>
    <property type="match status" value="1"/>
</dbReference>
<evidence type="ECO:0000313" key="4">
    <source>
        <dbReference type="Proteomes" id="UP000275076"/>
    </source>
</evidence>
<dbReference type="Pfam" id="PF00590">
    <property type="entry name" value="TP_methylase"/>
    <property type="match status" value="1"/>
</dbReference>
<dbReference type="Gene3D" id="3.40.1010.10">
    <property type="entry name" value="Cobalt-precorrin-4 Transmethylase, Domain 1"/>
    <property type="match status" value="1"/>
</dbReference>
<dbReference type="OrthoDB" id="9808939at2"/>
<dbReference type="InterPro" id="IPR000878">
    <property type="entry name" value="4pyrrol_Mease"/>
</dbReference>
<dbReference type="GO" id="GO:0008168">
    <property type="term" value="F:methyltransferase activity"/>
    <property type="evidence" value="ECO:0007669"/>
    <property type="project" value="InterPro"/>
</dbReference>
<organism evidence="3 4">
    <name type="scientific">Salibacterium salarium</name>
    <dbReference type="NCBI Taxonomy" id="284579"/>
    <lineage>
        <taxon>Bacteria</taxon>
        <taxon>Bacillati</taxon>
        <taxon>Bacillota</taxon>
        <taxon>Bacilli</taxon>
        <taxon>Bacillales</taxon>
        <taxon>Bacillaceae</taxon>
    </lineage>
</organism>
<dbReference type="EC" id="3.6.1.9" evidence="3"/>
<dbReference type="Proteomes" id="UP000275076">
    <property type="component" value="Unassembled WGS sequence"/>
</dbReference>
<dbReference type="InterPro" id="IPR035996">
    <property type="entry name" value="4pyrrol_Methylase_sf"/>
</dbReference>
<accession>A0A3R9QGL1</accession>
<dbReference type="SUPFAM" id="SSF53790">
    <property type="entry name" value="Tetrapyrrole methylase"/>
    <property type="match status" value="1"/>
</dbReference>
<dbReference type="InterPro" id="IPR011551">
    <property type="entry name" value="NTP_PyrPHydrolase_MazG"/>
</dbReference>
<name>A0A3R9QGL1_9BACI</name>
<feature type="domain" description="NTP pyrophosphohydrolase MazG-like" evidence="2">
    <location>
        <begin position="392"/>
        <end position="449"/>
    </location>
</feature>
<dbReference type="InterPro" id="IPR024180">
    <property type="entry name" value="Tetrapyrrole_Mease/MazG_pred"/>
</dbReference>
<dbReference type="GO" id="GO:0006203">
    <property type="term" value="P:dGTP catabolic process"/>
    <property type="evidence" value="ECO:0007669"/>
    <property type="project" value="TreeGrafter"/>
</dbReference>
<dbReference type="CDD" id="cd11723">
    <property type="entry name" value="YabN_N_like"/>
    <property type="match status" value="1"/>
</dbReference>
<dbReference type="GO" id="GO:0006950">
    <property type="term" value="P:response to stress"/>
    <property type="evidence" value="ECO:0007669"/>
    <property type="project" value="UniProtKB-ARBA"/>
</dbReference>
<dbReference type="PIRSF" id="PIRSF002845">
    <property type="entry name" value="Ttrprl_mtas_MazG"/>
    <property type="match status" value="1"/>
</dbReference>